<dbReference type="STRING" id="2010991.A0A3M2RNR3"/>
<reference evidence="2 3" key="1">
    <citation type="submission" date="2017-06" db="EMBL/GenBank/DDBJ databases">
        <title>Comparative genomic analysis of Ambrosia Fusariam Clade fungi.</title>
        <authorList>
            <person name="Stajich J.E."/>
            <person name="Carrillo J."/>
            <person name="Kijimoto T."/>
            <person name="Eskalen A."/>
            <person name="O'Donnell K."/>
            <person name="Kasson M."/>
        </authorList>
    </citation>
    <scope>NUCLEOTIDE SEQUENCE [LARGE SCALE GENOMIC DNA]</scope>
    <source>
        <strain evidence="2">UCR3666</strain>
    </source>
</reference>
<accession>A0A3M2RNR3</accession>
<dbReference type="SMART" id="SM00886">
    <property type="entry name" value="Dabb"/>
    <property type="match status" value="1"/>
</dbReference>
<dbReference type="PANTHER" id="PTHR37832">
    <property type="entry name" value="BLL2683 PROTEIN"/>
    <property type="match status" value="1"/>
</dbReference>
<evidence type="ECO:0000313" key="3">
    <source>
        <dbReference type="Proteomes" id="UP000277212"/>
    </source>
</evidence>
<name>A0A3M2RNR3_9HYPO</name>
<evidence type="ECO:0000259" key="1">
    <source>
        <dbReference type="PROSITE" id="PS51502"/>
    </source>
</evidence>
<dbReference type="AlphaFoldDB" id="A0A3M2RNR3"/>
<evidence type="ECO:0000313" key="2">
    <source>
        <dbReference type="EMBL" id="RMJ06968.1"/>
    </source>
</evidence>
<sequence>MAIYHVVLFKLKPNVPQQSIDEMRAAGKAMLGVVPGLRSFEFGPPLASTAHRAQGFDLGLIAVLDTEADVLAYGPHPAHQVVNKIREAIAAETLAYDLEVLDVA</sequence>
<dbReference type="OrthoDB" id="42919at2759"/>
<feature type="domain" description="Stress-response A/B barrel" evidence="1">
    <location>
        <begin position="3"/>
        <end position="98"/>
    </location>
</feature>
<comment type="caution">
    <text evidence="2">The sequence shown here is derived from an EMBL/GenBank/DDBJ whole genome shotgun (WGS) entry which is preliminary data.</text>
</comment>
<gene>
    <name evidence="2" type="ORF">CDV36_013437</name>
</gene>
<dbReference type="EMBL" id="NKUJ01000374">
    <property type="protein sequence ID" value="RMJ06968.1"/>
    <property type="molecule type" value="Genomic_DNA"/>
</dbReference>
<dbReference type="Gene3D" id="3.30.70.100">
    <property type="match status" value="1"/>
</dbReference>
<dbReference type="InterPro" id="IPR013097">
    <property type="entry name" value="Dabb"/>
</dbReference>
<proteinExistence type="predicted"/>
<organism evidence="2 3">
    <name type="scientific">Fusarium kuroshium</name>
    <dbReference type="NCBI Taxonomy" id="2010991"/>
    <lineage>
        <taxon>Eukaryota</taxon>
        <taxon>Fungi</taxon>
        <taxon>Dikarya</taxon>
        <taxon>Ascomycota</taxon>
        <taxon>Pezizomycotina</taxon>
        <taxon>Sordariomycetes</taxon>
        <taxon>Hypocreomycetidae</taxon>
        <taxon>Hypocreales</taxon>
        <taxon>Nectriaceae</taxon>
        <taxon>Fusarium</taxon>
        <taxon>Fusarium solani species complex</taxon>
    </lineage>
</organism>
<dbReference type="InterPro" id="IPR011008">
    <property type="entry name" value="Dimeric_a/b-barrel"/>
</dbReference>
<keyword evidence="3" id="KW-1185">Reference proteome</keyword>
<dbReference type="PANTHER" id="PTHR37832:SF1">
    <property type="entry name" value="STRESS-RESPONSE A_B BARREL DOMAIN-CONTAINING PROTEIN"/>
    <property type="match status" value="1"/>
</dbReference>
<dbReference type="Proteomes" id="UP000277212">
    <property type="component" value="Unassembled WGS sequence"/>
</dbReference>
<dbReference type="SUPFAM" id="SSF54909">
    <property type="entry name" value="Dimeric alpha+beta barrel"/>
    <property type="match status" value="1"/>
</dbReference>
<protein>
    <recommendedName>
        <fullName evidence="1">Stress-response A/B barrel domain-containing protein</fullName>
    </recommendedName>
</protein>
<dbReference type="Pfam" id="PF07876">
    <property type="entry name" value="Dabb"/>
    <property type="match status" value="1"/>
</dbReference>
<dbReference type="PROSITE" id="PS51502">
    <property type="entry name" value="S_R_A_B_BARREL"/>
    <property type="match status" value="1"/>
</dbReference>